<dbReference type="InterPro" id="IPR002182">
    <property type="entry name" value="NB-ARC"/>
</dbReference>
<dbReference type="InterPro" id="IPR050905">
    <property type="entry name" value="Plant_NBS-LRR"/>
</dbReference>
<dbReference type="PANTHER" id="PTHR33463:SF204">
    <property type="entry name" value="NB-ARC DOMAIN-CONTAINING PROTEIN"/>
    <property type="match status" value="1"/>
</dbReference>
<dbReference type="Gene3D" id="1.10.8.430">
    <property type="entry name" value="Helical domain of apoptotic protease-activating factors"/>
    <property type="match status" value="2"/>
</dbReference>
<keyword evidence="5" id="KW-0547">Nucleotide-binding</keyword>
<sequence length="1070" mass="122515">MFDHVIWAVASKDYKLEKLQREISNWLHLPPCEDINQQAIEIWHFLENKSFLLLLDDLWQPVELADLGIRQLTQNETKKQKVVFTTRLEGVCGQMQAWRMMTVECLNEEKAWRFFQDKVGEQTLQAHAMIPQLAQVVAKQCDGLPLALVLIGSAMSTKKTPMEWRDAITLLKKSQPFEIQGIGDNILSKLKFSYDNLTDKILRECFLLCSLWPENHSISKTELIECWMGHGLVDEKEFDNINEAYDSGHALIGGLQAACLLEPGYNKDREVKMHDVVRDLALWIAALTYLDLSYTAIYDLPQEIGLLGNLRYLNISHTNISSLPVQLSNLRELRFLLLRDLECIFIPSGLLEMLVMLSVIDMTNTWFDHVIWAVASKDYKLEKLQRDISNWLHLPLCEDMNQQATEIWHFLENKSFLLLLDDLWQRVALADLGIPQLTQNETKKQKVVFTTQFEGVCGQMQAWRMMKVECLNEEEAWWLFQDKVGEQTLQAHAMIPQLAQVVVKECDGLPLALVLIGSAMSTKKTPREWRDAITLLKKSQPYGIQGIGDNILSKLKFSYDNLTDKILRECFLLCSLWPEDHSISKTELIECWMGHGLVDEKEFDNINEAYDSGHALIGGLQAACLLEPGYNKDREVKMHDVVRDLALWIASDCGKRPKRFIFISYVIASKDSQAAVEKMSLVGSEVGDTSSLPSNCFNLKTLMLQGSMSFMLIMKGFFQGIPALNYLNLSCTAIHELPQEIGLLRNLRYLNISYTQIRSLPLQLSNLVELRFLLLRDLENIEIPNGLLEKLVMLSVIDMTDTWCKNWFELSRLRGCLKGVGIVLESIEDLHRLAQLPNVLTWRLGLRKLVGFNEPLHLLSPLQLGSHNIRFSIHMLKIELCESLEVMSMECDGGGDKCSLSRLEEVELRSLPELKEIVWRGVCPAEMLPSLTMLTISGCHNLSSLSWVIRLPSLEDLSVYRCSSMEQIVDADNEISFDGEEVNDIGAASWAFPSLRRLSLRDLRRLRVFGESFAFPSLEIIYVINCPKLKALPFGKEIRNLKVIWGDRQWWKNLDMQDEDRAALQPYLKE</sequence>
<dbReference type="FunFam" id="1.10.10.10:FF:000322">
    <property type="entry name" value="Probable disease resistance protein At1g63360"/>
    <property type="match status" value="2"/>
</dbReference>
<feature type="domain" description="NB-ARC" evidence="6">
    <location>
        <begin position="2"/>
        <end position="124"/>
    </location>
</feature>
<dbReference type="FunFam" id="1.10.8.430:FF:000003">
    <property type="entry name" value="Probable disease resistance protein At5g66910"/>
    <property type="match status" value="2"/>
</dbReference>
<reference evidence="9 10" key="2">
    <citation type="journal article" date="2017" name="Nature">
        <title>The Apostasia genome and the evolution of orchids.</title>
        <authorList>
            <person name="Zhang G.Q."/>
            <person name="Liu K.W."/>
            <person name="Li Z."/>
            <person name="Lohaus R."/>
            <person name="Hsiao Y.Y."/>
            <person name="Niu S.C."/>
            <person name="Wang J.Y."/>
            <person name="Lin Y.C."/>
            <person name="Xu Q."/>
            <person name="Chen L.J."/>
            <person name="Yoshida K."/>
            <person name="Fujiwara S."/>
            <person name="Wang Z.W."/>
            <person name="Zhang Y.Q."/>
            <person name="Mitsuda N."/>
            <person name="Wang M."/>
            <person name="Liu G.H."/>
            <person name="Pecoraro L."/>
            <person name="Huang H.X."/>
            <person name="Xiao X.J."/>
            <person name="Lin M."/>
            <person name="Wu X.Y."/>
            <person name="Wu W.L."/>
            <person name="Chen Y.Y."/>
            <person name="Chang S.B."/>
            <person name="Sakamoto S."/>
            <person name="Ohme-Takagi M."/>
            <person name="Yagi M."/>
            <person name="Zeng S.J."/>
            <person name="Shen C.Y."/>
            <person name="Yeh C.M."/>
            <person name="Luo Y.B."/>
            <person name="Tsai W.C."/>
            <person name="Van de Peer Y."/>
            <person name="Liu Z.J."/>
        </authorList>
    </citation>
    <scope>NUCLEOTIDE SEQUENCE [LARGE SCALE GENOMIC DNA]</scope>
    <source>
        <tissue evidence="9">The whole plant</tissue>
    </source>
</reference>
<feature type="domain" description="Disease resistance protein winged helix" evidence="8">
    <location>
        <begin position="211"/>
        <end position="281"/>
    </location>
</feature>
<organism evidence="9 10">
    <name type="scientific">Dendrobium catenatum</name>
    <dbReference type="NCBI Taxonomy" id="906689"/>
    <lineage>
        <taxon>Eukaryota</taxon>
        <taxon>Viridiplantae</taxon>
        <taxon>Streptophyta</taxon>
        <taxon>Embryophyta</taxon>
        <taxon>Tracheophyta</taxon>
        <taxon>Spermatophyta</taxon>
        <taxon>Magnoliopsida</taxon>
        <taxon>Liliopsida</taxon>
        <taxon>Asparagales</taxon>
        <taxon>Orchidaceae</taxon>
        <taxon>Epidendroideae</taxon>
        <taxon>Malaxideae</taxon>
        <taxon>Dendrobiinae</taxon>
        <taxon>Dendrobium</taxon>
    </lineage>
</organism>
<evidence type="ECO:0000256" key="3">
    <source>
        <dbReference type="ARBA" id="ARBA00022737"/>
    </source>
</evidence>
<evidence type="ECO:0000256" key="1">
    <source>
        <dbReference type="ARBA" id="ARBA00008894"/>
    </source>
</evidence>
<proteinExistence type="inferred from homology"/>
<comment type="similarity">
    <text evidence="1">Belongs to the disease resistance NB-LRR family.</text>
</comment>
<evidence type="ECO:0000256" key="2">
    <source>
        <dbReference type="ARBA" id="ARBA00022614"/>
    </source>
</evidence>
<dbReference type="Pfam" id="PF13855">
    <property type="entry name" value="LRR_8"/>
    <property type="match status" value="2"/>
</dbReference>
<dbReference type="InterPro" id="IPR003591">
    <property type="entry name" value="Leu-rich_rpt_typical-subtyp"/>
</dbReference>
<dbReference type="GO" id="GO:0002758">
    <property type="term" value="P:innate immune response-activating signaling pathway"/>
    <property type="evidence" value="ECO:0007669"/>
    <property type="project" value="UniProtKB-ARBA"/>
</dbReference>
<dbReference type="Pfam" id="PF23247">
    <property type="entry name" value="LRR_RPS2"/>
    <property type="match status" value="1"/>
</dbReference>
<name>A0A2I0VQ81_9ASPA</name>
<dbReference type="InterPro" id="IPR057135">
    <property type="entry name" value="At4g27190-like_LRR"/>
</dbReference>
<dbReference type="InterPro" id="IPR058922">
    <property type="entry name" value="WHD_DRP"/>
</dbReference>
<keyword evidence="3" id="KW-0677">Repeat</keyword>
<keyword evidence="4" id="KW-0611">Plant defense</keyword>
<dbReference type="GO" id="GO:0005524">
    <property type="term" value="F:ATP binding"/>
    <property type="evidence" value="ECO:0007669"/>
    <property type="project" value="UniProtKB-KW"/>
</dbReference>
<keyword evidence="2" id="KW-0433">Leucine-rich repeat</keyword>
<keyword evidence="5" id="KW-0067">ATP-binding</keyword>
<dbReference type="Gene3D" id="1.10.10.10">
    <property type="entry name" value="Winged helix-like DNA-binding domain superfamily/Winged helix DNA-binding domain"/>
    <property type="match status" value="2"/>
</dbReference>
<dbReference type="Proteomes" id="UP000233837">
    <property type="component" value="Unassembled WGS sequence"/>
</dbReference>
<dbReference type="AlphaFoldDB" id="A0A2I0VQ81"/>
<dbReference type="InterPro" id="IPR001611">
    <property type="entry name" value="Leu-rich_rpt"/>
</dbReference>
<protein>
    <submittedName>
        <fullName evidence="9">Disease resistance protein RPS2</fullName>
    </submittedName>
</protein>
<dbReference type="Pfam" id="PF23559">
    <property type="entry name" value="WHD_DRP"/>
    <property type="match status" value="2"/>
</dbReference>
<feature type="domain" description="Disease resistance protein winged helix" evidence="8">
    <location>
        <begin position="576"/>
        <end position="646"/>
    </location>
</feature>
<dbReference type="Gene3D" id="3.80.10.10">
    <property type="entry name" value="Ribonuclease Inhibitor"/>
    <property type="match status" value="2"/>
</dbReference>
<dbReference type="PRINTS" id="PR00364">
    <property type="entry name" value="DISEASERSIST"/>
</dbReference>
<gene>
    <name evidence="9" type="primary">RPS2</name>
    <name evidence="9" type="ORF">MA16_Dca024877</name>
</gene>
<dbReference type="GO" id="GO:0042742">
    <property type="term" value="P:defense response to bacterium"/>
    <property type="evidence" value="ECO:0007669"/>
    <property type="project" value="UniProtKB-ARBA"/>
</dbReference>
<dbReference type="GO" id="GO:0043531">
    <property type="term" value="F:ADP binding"/>
    <property type="evidence" value="ECO:0007669"/>
    <property type="project" value="InterPro"/>
</dbReference>
<dbReference type="Gene3D" id="3.40.50.300">
    <property type="entry name" value="P-loop containing nucleotide triphosphate hydrolases"/>
    <property type="match status" value="2"/>
</dbReference>
<dbReference type="STRING" id="906689.A0A2I0VQ81"/>
<reference evidence="9 10" key="1">
    <citation type="journal article" date="2016" name="Sci. Rep.">
        <title>The Dendrobium catenatum Lindl. genome sequence provides insights into polysaccharide synthase, floral development and adaptive evolution.</title>
        <authorList>
            <person name="Zhang G.Q."/>
            <person name="Xu Q."/>
            <person name="Bian C."/>
            <person name="Tsai W.C."/>
            <person name="Yeh C.M."/>
            <person name="Liu K.W."/>
            <person name="Yoshida K."/>
            <person name="Zhang L.S."/>
            <person name="Chang S.B."/>
            <person name="Chen F."/>
            <person name="Shi Y."/>
            <person name="Su Y.Y."/>
            <person name="Zhang Y.Q."/>
            <person name="Chen L.J."/>
            <person name="Yin Y."/>
            <person name="Lin M."/>
            <person name="Huang H."/>
            <person name="Deng H."/>
            <person name="Wang Z.W."/>
            <person name="Zhu S.L."/>
            <person name="Zhao X."/>
            <person name="Deng C."/>
            <person name="Niu S.C."/>
            <person name="Huang J."/>
            <person name="Wang M."/>
            <person name="Liu G.H."/>
            <person name="Yang H.J."/>
            <person name="Xiao X.J."/>
            <person name="Hsiao Y.Y."/>
            <person name="Wu W.L."/>
            <person name="Chen Y.Y."/>
            <person name="Mitsuda N."/>
            <person name="Ohme-Takagi M."/>
            <person name="Luo Y.B."/>
            <person name="Van de Peer Y."/>
            <person name="Liu Z.J."/>
        </authorList>
    </citation>
    <scope>NUCLEOTIDE SEQUENCE [LARGE SCALE GENOMIC DNA]</scope>
    <source>
        <tissue evidence="9">The whole plant</tissue>
    </source>
</reference>
<evidence type="ECO:0000259" key="7">
    <source>
        <dbReference type="Pfam" id="PF23247"/>
    </source>
</evidence>
<dbReference type="PANTHER" id="PTHR33463">
    <property type="entry name" value="NB-ARC DOMAIN-CONTAINING PROTEIN-RELATED"/>
    <property type="match status" value="1"/>
</dbReference>
<dbReference type="SUPFAM" id="SSF52540">
    <property type="entry name" value="P-loop containing nucleoside triphosphate hydrolases"/>
    <property type="match status" value="2"/>
</dbReference>
<dbReference type="Pfam" id="PF00931">
    <property type="entry name" value="NB-ARC"/>
    <property type="match status" value="2"/>
</dbReference>
<dbReference type="InterPro" id="IPR032675">
    <property type="entry name" value="LRR_dom_sf"/>
</dbReference>
<dbReference type="InterPro" id="IPR042197">
    <property type="entry name" value="Apaf_helical"/>
</dbReference>
<dbReference type="PROSITE" id="PS51450">
    <property type="entry name" value="LRR"/>
    <property type="match status" value="1"/>
</dbReference>
<dbReference type="InterPro" id="IPR036388">
    <property type="entry name" value="WH-like_DNA-bd_sf"/>
</dbReference>
<accession>A0A2I0VQ81</accession>
<dbReference type="EMBL" id="KZ503331">
    <property type="protein sequence ID" value="PKU65569.1"/>
    <property type="molecule type" value="Genomic_DNA"/>
</dbReference>
<keyword evidence="10" id="KW-1185">Reference proteome</keyword>
<feature type="domain" description="Disease resistance protein At4g27190-like leucine-rich repeats" evidence="7">
    <location>
        <begin position="903"/>
        <end position="1032"/>
    </location>
</feature>
<evidence type="ECO:0000256" key="5">
    <source>
        <dbReference type="ARBA" id="ARBA00022840"/>
    </source>
</evidence>
<evidence type="ECO:0000313" key="9">
    <source>
        <dbReference type="EMBL" id="PKU65569.1"/>
    </source>
</evidence>
<dbReference type="InterPro" id="IPR027417">
    <property type="entry name" value="P-loop_NTPase"/>
</dbReference>
<dbReference type="GO" id="GO:0009626">
    <property type="term" value="P:plant-type hypersensitive response"/>
    <property type="evidence" value="ECO:0007669"/>
    <property type="project" value="UniProtKB-ARBA"/>
</dbReference>
<evidence type="ECO:0000256" key="4">
    <source>
        <dbReference type="ARBA" id="ARBA00022821"/>
    </source>
</evidence>
<evidence type="ECO:0000259" key="8">
    <source>
        <dbReference type="Pfam" id="PF23559"/>
    </source>
</evidence>
<feature type="domain" description="NB-ARC" evidence="6">
    <location>
        <begin position="361"/>
        <end position="489"/>
    </location>
</feature>
<dbReference type="SUPFAM" id="SSF52058">
    <property type="entry name" value="L domain-like"/>
    <property type="match status" value="2"/>
</dbReference>
<dbReference type="SMART" id="SM00369">
    <property type="entry name" value="LRR_TYP"/>
    <property type="match status" value="3"/>
</dbReference>
<evidence type="ECO:0000259" key="6">
    <source>
        <dbReference type="Pfam" id="PF00931"/>
    </source>
</evidence>
<evidence type="ECO:0000313" key="10">
    <source>
        <dbReference type="Proteomes" id="UP000233837"/>
    </source>
</evidence>